<dbReference type="AlphaFoldDB" id="R4K747"/>
<dbReference type="HOGENOM" id="CLU_3395869_0_0_9"/>
<accession>R4K747</accession>
<dbReference type="EMBL" id="CP003261">
    <property type="protein sequence ID" value="AGK96359.1"/>
    <property type="molecule type" value="Genomic_DNA"/>
</dbReference>
<reference evidence="1 2" key="1">
    <citation type="submission" date="2012-01" db="EMBL/GenBank/DDBJ databases">
        <title>Complete sequence of chromosome of Clostridium pasteurianum BC1.</title>
        <authorList>
            <consortium name="US DOE Joint Genome Institute"/>
            <person name="Lucas S."/>
            <person name="Han J."/>
            <person name="Lapidus A."/>
            <person name="Cheng J.-F."/>
            <person name="Goodwin L."/>
            <person name="Pitluck S."/>
            <person name="Peters L."/>
            <person name="Mikhailova N."/>
            <person name="Teshima H."/>
            <person name="Detter J.C."/>
            <person name="Han C."/>
            <person name="Tapia R."/>
            <person name="Land M."/>
            <person name="Hauser L."/>
            <person name="Kyrpides N."/>
            <person name="Ivanova N."/>
            <person name="Pagani I."/>
            <person name="Dunn J."/>
            <person name="Taghavi S."/>
            <person name="Francis A."/>
            <person name="van der Lelie D."/>
            <person name="Woyke T."/>
        </authorList>
    </citation>
    <scope>NUCLEOTIDE SEQUENCE [LARGE SCALE GENOMIC DNA]</scope>
    <source>
        <strain evidence="1 2">BC1</strain>
    </source>
</reference>
<gene>
    <name evidence="1" type="ORF">Clopa_1381</name>
</gene>
<keyword evidence="2" id="KW-1185">Reference proteome</keyword>
<proteinExistence type="predicted"/>
<sequence length="31" mass="3892">MIAEKELRLDEDIKLLQMNLKYVFQKRRLKK</sequence>
<evidence type="ECO:0000313" key="1">
    <source>
        <dbReference type="EMBL" id="AGK96359.1"/>
    </source>
</evidence>
<organism evidence="1 2">
    <name type="scientific">Clostridium pasteurianum BC1</name>
    <dbReference type="NCBI Taxonomy" id="86416"/>
    <lineage>
        <taxon>Bacteria</taxon>
        <taxon>Bacillati</taxon>
        <taxon>Bacillota</taxon>
        <taxon>Clostridia</taxon>
        <taxon>Eubacteriales</taxon>
        <taxon>Clostridiaceae</taxon>
        <taxon>Clostridium</taxon>
    </lineage>
</organism>
<protein>
    <submittedName>
        <fullName evidence="1">Uncharacterized protein</fullName>
    </submittedName>
</protein>
<evidence type="ECO:0000313" key="2">
    <source>
        <dbReference type="Proteomes" id="UP000013523"/>
    </source>
</evidence>
<dbReference type="Proteomes" id="UP000013523">
    <property type="component" value="Chromosome"/>
</dbReference>
<name>R4K747_CLOPA</name>
<dbReference type="KEGG" id="cpas:Clopa_1381"/>